<feature type="transmembrane region" description="Helical" evidence="7">
    <location>
        <begin position="492"/>
        <end position="513"/>
    </location>
</feature>
<evidence type="ECO:0000256" key="6">
    <source>
        <dbReference type="ARBA" id="ARBA00023136"/>
    </source>
</evidence>
<comment type="caution">
    <text evidence="9">The sequence shown here is derived from an EMBL/GenBank/DDBJ whole genome shotgun (WGS) entry which is preliminary data.</text>
</comment>
<evidence type="ECO:0000259" key="8">
    <source>
        <dbReference type="PROSITE" id="PS50850"/>
    </source>
</evidence>
<evidence type="ECO:0000313" key="10">
    <source>
        <dbReference type="Proteomes" id="UP000054988"/>
    </source>
</evidence>
<dbReference type="InterPro" id="IPR020846">
    <property type="entry name" value="MFS_dom"/>
</dbReference>
<sequence>MPSLSVAVPPPVAILPPNLHRDADITINENHENTEAVASDESAVDMEPIEMPPLNTARGKGKIQAHASSSVESFPERRGSEAAYELHPIPTYLSERTRRPSAIRHDSVPETILSTKTAEEDITASVARESALPVLDFSEDAAQSRAMGQLTKKQKTRAILHLAALYWTFFLEGWNDGSVGPLLPVIQRDYRVGFEVVALLFVTNCVGFITGAFLNVYATHKLGFGKVMVLGSIFQLIAYIIQSPAPPFPVLVMSFFFAGLGLSFQNAQGNGFVGSLQKNQSMKLMVLHASYGLGAFCSPLVATYFSGVRHWSFHYLISAGIAVSNTAVLIAVFRFRTQDELMQEIGQSSDEQNAGRTDNSNLYRQIFNNKALHFMAIFALIYIGVEVTVGGWIVTFIIEERDGGHSAGYISSGFFGGLTIGRLALWWINKKVGEYTVIFFYTILAIALEVTVWLVPSIIQNAIAVSFIGVLLGPMFPLMVTHGSRVIPASIFTGSMGWITGIGMSGSAALPFITGVLAAKYGIGSLQPFLIAMMSTMVGLWAMVPKRRRVD</sequence>
<feature type="transmembrane region" description="Helical" evidence="7">
    <location>
        <begin position="194"/>
        <end position="217"/>
    </location>
</feature>
<evidence type="ECO:0000313" key="9">
    <source>
        <dbReference type="EMBL" id="KTB41472.1"/>
    </source>
</evidence>
<dbReference type="GO" id="GO:0016020">
    <property type="term" value="C:membrane"/>
    <property type="evidence" value="ECO:0007669"/>
    <property type="project" value="TreeGrafter"/>
</dbReference>
<keyword evidence="6 7" id="KW-0472">Membrane</keyword>
<feature type="transmembrane region" description="Helical" evidence="7">
    <location>
        <begin position="224"/>
        <end position="241"/>
    </location>
</feature>
<dbReference type="EMBL" id="LATX01001454">
    <property type="protein sequence ID" value="KTB41472.1"/>
    <property type="molecule type" value="Genomic_DNA"/>
</dbReference>
<dbReference type="InterPro" id="IPR051788">
    <property type="entry name" value="MFS_Transporter"/>
</dbReference>
<evidence type="ECO:0000256" key="4">
    <source>
        <dbReference type="ARBA" id="ARBA00022692"/>
    </source>
</evidence>
<reference evidence="9 10" key="1">
    <citation type="submission" date="2015-12" db="EMBL/GenBank/DDBJ databases">
        <title>Draft genome sequence of Moniliophthora roreri, the causal agent of frosty pod rot of cacao.</title>
        <authorList>
            <person name="Aime M.C."/>
            <person name="Diaz-Valderrama J.R."/>
            <person name="Kijpornyongpan T."/>
            <person name="Phillips-Mora W."/>
        </authorList>
    </citation>
    <scope>NUCLEOTIDE SEQUENCE [LARGE SCALE GENOMIC DNA]</scope>
    <source>
        <strain evidence="9 10">MCA 2952</strain>
    </source>
</reference>
<proteinExistence type="inferred from homology"/>
<feature type="transmembrane region" description="Helical" evidence="7">
    <location>
        <begin position="435"/>
        <end position="455"/>
    </location>
</feature>
<dbReference type="Gene3D" id="1.20.1250.20">
    <property type="entry name" value="MFS general substrate transporter like domains"/>
    <property type="match status" value="2"/>
</dbReference>
<dbReference type="GO" id="GO:0022857">
    <property type="term" value="F:transmembrane transporter activity"/>
    <property type="evidence" value="ECO:0007669"/>
    <property type="project" value="InterPro"/>
</dbReference>
<dbReference type="SUPFAM" id="SSF103473">
    <property type="entry name" value="MFS general substrate transporter"/>
    <property type="match status" value="1"/>
</dbReference>
<evidence type="ECO:0000256" key="3">
    <source>
        <dbReference type="ARBA" id="ARBA00022448"/>
    </source>
</evidence>
<dbReference type="PANTHER" id="PTHR23514:SF3">
    <property type="entry name" value="BYPASS OF STOP CODON PROTEIN 6"/>
    <property type="match status" value="1"/>
</dbReference>
<keyword evidence="5 7" id="KW-1133">Transmembrane helix</keyword>
<feature type="transmembrane region" description="Helical" evidence="7">
    <location>
        <begin position="461"/>
        <end position="480"/>
    </location>
</feature>
<name>A0A0W0FYW1_MONRR</name>
<dbReference type="PANTHER" id="PTHR23514">
    <property type="entry name" value="BYPASS OF STOP CODON PROTEIN 6"/>
    <property type="match status" value="1"/>
</dbReference>
<evidence type="ECO:0000256" key="7">
    <source>
        <dbReference type="SAM" id="Phobius"/>
    </source>
</evidence>
<comment type="subcellular location">
    <subcellularLocation>
        <location evidence="1">Endomembrane system</location>
        <topology evidence="1">Multi-pass membrane protein</topology>
    </subcellularLocation>
</comment>
<feature type="transmembrane region" description="Helical" evidence="7">
    <location>
        <begin position="313"/>
        <end position="333"/>
    </location>
</feature>
<organism evidence="9 10">
    <name type="scientific">Moniliophthora roreri</name>
    <name type="common">Frosty pod rot fungus</name>
    <name type="synonym">Monilia roreri</name>
    <dbReference type="NCBI Taxonomy" id="221103"/>
    <lineage>
        <taxon>Eukaryota</taxon>
        <taxon>Fungi</taxon>
        <taxon>Dikarya</taxon>
        <taxon>Basidiomycota</taxon>
        <taxon>Agaricomycotina</taxon>
        <taxon>Agaricomycetes</taxon>
        <taxon>Agaricomycetidae</taxon>
        <taxon>Agaricales</taxon>
        <taxon>Marasmiineae</taxon>
        <taxon>Marasmiaceae</taxon>
        <taxon>Moniliophthora</taxon>
    </lineage>
</organism>
<feature type="domain" description="Major facilitator superfamily (MFS) profile" evidence="8">
    <location>
        <begin position="161"/>
        <end position="548"/>
    </location>
</feature>
<evidence type="ECO:0000256" key="2">
    <source>
        <dbReference type="ARBA" id="ARBA00008335"/>
    </source>
</evidence>
<feature type="transmembrane region" description="Helical" evidence="7">
    <location>
        <begin position="285"/>
        <end position="307"/>
    </location>
</feature>
<dbReference type="eggNOG" id="ENOG502QQA7">
    <property type="taxonomic scope" value="Eukaryota"/>
</dbReference>
<evidence type="ECO:0000256" key="1">
    <source>
        <dbReference type="ARBA" id="ARBA00004127"/>
    </source>
</evidence>
<feature type="transmembrane region" description="Helical" evidence="7">
    <location>
        <begin position="525"/>
        <end position="544"/>
    </location>
</feature>
<dbReference type="InterPro" id="IPR036259">
    <property type="entry name" value="MFS_trans_sf"/>
</dbReference>
<dbReference type="GO" id="GO:0012505">
    <property type="term" value="C:endomembrane system"/>
    <property type="evidence" value="ECO:0007669"/>
    <property type="project" value="UniProtKB-SubCell"/>
</dbReference>
<dbReference type="Pfam" id="PF07690">
    <property type="entry name" value="MFS_1"/>
    <property type="match status" value="1"/>
</dbReference>
<comment type="similarity">
    <text evidence="2">Belongs to the major facilitator superfamily.</text>
</comment>
<feature type="transmembrane region" description="Helical" evidence="7">
    <location>
        <begin position="374"/>
        <end position="398"/>
    </location>
</feature>
<feature type="transmembrane region" description="Helical" evidence="7">
    <location>
        <begin position="247"/>
        <end position="264"/>
    </location>
</feature>
<dbReference type="InterPro" id="IPR011701">
    <property type="entry name" value="MFS"/>
</dbReference>
<dbReference type="FunFam" id="1.20.1250.20:FF:000286">
    <property type="entry name" value="MFS efflux transporter"/>
    <property type="match status" value="1"/>
</dbReference>
<gene>
    <name evidence="9" type="ORF">WG66_5946</name>
</gene>
<accession>A0A0W0FYW1</accession>
<keyword evidence="3" id="KW-0813">Transport</keyword>
<dbReference type="Proteomes" id="UP000054988">
    <property type="component" value="Unassembled WGS sequence"/>
</dbReference>
<evidence type="ECO:0000256" key="5">
    <source>
        <dbReference type="ARBA" id="ARBA00022989"/>
    </source>
</evidence>
<protein>
    <recommendedName>
        <fullName evidence="8">Major facilitator superfamily (MFS) profile domain-containing protein</fullName>
    </recommendedName>
</protein>
<keyword evidence="4 7" id="KW-0812">Transmembrane</keyword>
<feature type="transmembrane region" description="Helical" evidence="7">
    <location>
        <begin position="410"/>
        <end position="428"/>
    </location>
</feature>
<dbReference type="PROSITE" id="PS50850">
    <property type="entry name" value="MFS"/>
    <property type="match status" value="1"/>
</dbReference>
<dbReference type="AlphaFoldDB" id="A0A0W0FYW1"/>